<protein>
    <recommendedName>
        <fullName evidence="3">Flagellar FliJ protein</fullName>
    </recommendedName>
</protein>
<sequence length="149" mass="17812">MKFTYRFNSILKIKEKIEEEKKYALASQQRTCDMEKENLNRLLEKKNAITSKKNQLTRNNNIVKIRELKNASQDIQFINDLIDNQTIRVEQQEKRVVGCREELIVAKKQKKIYEKIMEKDYQNFKQQEFKKEAAFIDQLVTYKSTVRGG</sequence>
<dbReference type="InterPro" id="IPR053716">
    <property type="entry name" value="Flag_assembly_chemotaxis_eff"/>
</dbReference>
<evidence type="ECO:0000256" key="8">
    <source>
        <dbReference type="ARBA" id="ARBA00022927"/>
    </source>
</evidence>
<dbReference type="OrthoDB" id="1955740at2"/>
<organism evidence="12 13">
    <name type="scientific">Natronincola ferrireducens</name>
    <dbReference type="NCBI Taxonomy" id="393762"/>
    <lineage>
        <taxon>Bacteria</taxon>
        <taxon>Bacillati</taxon>
        <taxon>Bacillota</taxon>
        <taxon>Clostridia</taxon>
        <taxon>Peptostreptococcales</taxon>
        <taxon>Natronincolaceae</taxon>
        <taxon>Natronincola</taxon>
    </lineage>
</organism>
<evidence type="ECO:0000256" key="1">
    <source>
        <dbReference type="ARBA" id="ARBA00004413"/>
    </source>
</evidence>
<dbReference type="GO" id="GO:0009288">
    <property type="term" value="C:bacterial-type flagellum"/>
    <property type="evidence" value="ECO:0007669"/>
    <property type="project" value="InterPro"/>
</dbReference>
<dbReference type="NCBIfam" id="TIGR02473">
    <property type="entry name" value="flagell_FliJ"/>
    <property type="match status" value="1"/>
</dbReference>
<dbReference type="GO" id="GO:0071973">
    <property type="term" value="P:bacterial-type flagellum-dependent cell motility"/>
    <property type="evidence" value="ECO:0007669"/>
    <property type="project" value="InterPro"/>
</dbReference>
<keyword evidence="9" id="KW-0472">Membrane</keyword>
<keyword evidence="12" id="KW-0966">Cell projection</keyword>
<dbReference type="Proteomes" id="UP000198718">
    <property type="component" value="Unassembled WGS sequence"/>
</dbReference>
<keyword evidence="5" id="KW-1003">Cell membrane</keyword>
<keyword evidence="8" id="KW-0653">Protein transport</keyword>
<accession>A0A1G9C126</accession>
<evidence type="ECO:0000256" key="3">
    <source>
        <dbReference type="ARBA" id="ARBA00020392"/>
    </source>
</evidence>
<dbReference type="GO" id="GO:0005886">
    <property type="term" value="C:plasma membrane"/>
    <property type="evidence" value="ECO:0007669"/>
    <property type="project" value="UniProtKB-SubCell"/>
</dbReference>
<dbReference type="RefSeq" id="WP_090552332.1">
    <property type="nucleotide sequence ID" value="NZ_FNFP01000002.1"/>
</dbReference>
<keyword evidence="6" id="KW-0145">Chemotaxis</keyword>
<dbReference type="Pfam" id="PF02050">
    <property type="entry name" value="FliJ"/>
    <property type="match status" value="1"/>
</dbReference>
<name>A0A1G9C126_9FIRM</name>
<dbReference type="Gene3D" id="1.10.287.1700">
    <property type="match status" value="1"/>
</dbReference>
<keyword evidence="11" id="KW-0175">Coiled coil</keyword>
<dbReference type="STRING" id="393762.SAMN05660472_01326"/>
<keyword evidence="7" id="KW-1005">Bacterial flagellum biogenesis</keyword>
<evidence type="ECO:0000256" key="9">
    <source>
        <dbReference type="ARBA" id="ARBA00023136"/>
    </source>
</evidence>
<evidence type="ECO:0000256" key="5">
    <source>
        <dbReference type="ARBA" id="ARBA00022475"/>
    </source>
</evidence>
<evidence type="ECO:0000256" key="10">
    <source>
        <dbReference type="ARBA" id="ARBA00023225"/>
    </source>
</evidence>
<evidence type="ECO:0000256" key="6">
    <source>
        <dbReference type="ARBA" id="ARBA00022500"/>
    </source>
</evidence>
<evidence type="ECO:0000256" key="11">
    <source>
        <dbReference type="SAM" id="Coils"/>
    </source>
</evidence>
<keyword evidence="4" id="KW-0813">Transport</keyword>
<gene>
    <name evidence="12" type="ORF">SAMN05660472_01326</name>
</gene>
<evidence type="ECO:0000313" key="13">
    <source>
        <dbReference type="Proteomes" id="UP000198718"/>
    </source>
</evidence>
<comment type="similarity">
    <text evidence="2">Belongs to the FliJ family.</text>
</comment>
<evidence type="ECO:0000256" key="2">
    <source>
        <dbReference type="ARBA" id="ARBA00010004"/>
    </source>
</evidence>
<evidence type="ECO:0000256" key="7">
    <source>
        <dbReference type="ARBA" id="ARBA00022795"/>
    </source>
</evidence>
<keyword evidence="13" id="KW-1185">Reference proteome</keyword>
<keyword evidence="10" id="KW-1006">Bacterial flagellum protein export</keyword>
<dbReference type="InterPro" id="IPR012823">
    <property type="entry name" value="Flagell_FliJ"/>
</dbReference>
<evidence type="ECO:0000313" key="12">
    <source>
        <dbReference type="EMBL" id="SDK45313.1"/>
    </source>
</evidence>
<dbReference type="EMBL" id="FNFP01000002">
    <property type="protein sequence ID" value="SDK45313.1"/>
    <property type="molecule type" value="Genomic_DNA"/>
</dbReference>
<dbReference type="GO" id="GO:0006935">
    <property type="term" value="P:chemotaxis"/>
    <property type="evidence" value="ECO:0007669"/>
    <property type="project" value="UniProtKB-KW"/>
</dbReference>
<reference evidence="12 13" key="1">
    <citation type="submission" date="2016-10" db="EMBL/GenBank/DDBJ databases">
        <authorList>
            <person name="de Groot N.N."/>
        </authorList>
    </citation>
    <scope>NUCLEOTIDE SEQUENCE [LARGE SCALE GENOMIC DNA]</scope>
    <source>
        <strain evidence="12 13">DSM 18346</strain>
    </source>
</reference>
<keyword evidence="12" id="KW-0282">Flagellum</keyword>
<evidence type="ECO:0000256" key="4">
    <source>
        <dbReference type="ARBA" id="ARBA00022448"/>
    </source>
</evidence>
<dbReference type="AlphaFoldDB" id="A0A1G9C126"/>
<dbReference type="GO" id="GO:0044781">
    <property type="term" value="P:bacterial-type flagellum organization"/>
    <property type="evidence" value="ECO:0007669"/>
    <property type="project" value="UniProtKB-KW"/>
</dbReference>
<feature type="coiled-coil region" evidence="11">
    <location>
        <begin position="25"/>
        <end position="95"/>
    </location>
</feature>
<dbReference type="GO" id="GO:0015031">
    <property type="term" value="P:protein transport"/>
    <property type="evidence" value="ECO:0007669"/>
    <property type="project" value="UniProtKB-KW"/>
</dbReference>
<comment type="subcellular location">
    <subcellularLocation>
        <location evidence="1">Cell membrane</location>
        <topology evidence="1">Peripheral membrane protein</topology>
        <orientation evidence="1">Cytoplasmic side</orientation>
    </subcellularLocation>
</comment>
<keyword evidence="12" id="KW-0969">Cilium</keyword>
<proteinExistence type="inferred from homology"/>